<dbReference type="InterPro" id="IPR036291">
    <property type="entry name" value="NAD(P)-bd_dom_sf"/>
</dbReference>
<evidence type="ECO:0000256" key="1">
    <source>
        <dbReference type="ARBA" id="ARBA00005525"/>
    </source>
</evidence>
<dbReference type="PANTHER" id="PTHR11645:SF0">
    <property type="entry name" value="PYRROLINE-5-CARBOXYLATE REDUCTASE 3"/>
    <property type="match status" value="1"/>
</dbReference>
<evidence type="ECO:0000256" key="2">
    <source>
        <dbReference type="ARBA" id="ARBA00022650"/>
    </source>
</evidence>
<keyword evidence="4 6" id="KW-0560">Oxidoreductase</keyword>
<dbReference type="InterPro" id="IPR028939">
    <property type="entry name" value="P5C_Rdtase_cat_N"/>
</dbReference>
<dbReference type="EC" id="1.5.1.2" evidence="6 7"/>
<feature type="domain" description="Pyrroline-5-carboxylate reductase dimerisation" evidence="11">
    <location>
        <begin position="161"/>
        <end position="265"/>
    </location>
</feature>
<gene>
    <name evidence="6 12" type="primary">proC</name>
    <name evidence="12" type="ORF">K8V20_11605</name>
</gene>
<dbReference type="Pfam" id="PF14748">
    <property type="entry name" value="P5CR_dimer"/>
    <property type="match status" value="1"/>
</dbReference>
<evidence type="ECO:0000256" key="8">
    <source>
        <dbReference type="PIRSR" id="PIRSR000193-1"/>
    </source>
</evidence>
<keyword evidence="2 6" id="KW-0641">Proline biosynthesis</keyword>
<dbReference type="Gene3D" id="3.40.50.720">
    <property type="entry name" value="NAD(P)-binding Rossmann-like Domain"/>
    <property type="match status" value="1"/>
</dbReference>
<dbReference type="InterPro" id="IPR053790">
    <property type="entry name" value="P5CR-like_CS"/>
</dbReference>
<organism evidence="12 13">
    <name type="scientific">Subdoligranulum variabile</name>
    <dbReference type="NCBI Taxonomy" id="214851"/>
    <lineage>
        <taxon>Bacteria</taxon>
        <taxon>Bacillati</taxon>
        <taxon>Bacillota</taxon>
        <taxon>Clostridia</taxon>
        <taxon>Eubacteriales</taxon>
        <taxon>Oscillospiraceae</taxon>
        <taxon>Subdoligranulum</taxon>
    </lineage>
</organism>
<proteinExistence type="inferred from homology"/>
<comment type="caution">
    <text evidence="12">The sequence shown here is derived from an EMBL/GenBank/DDBJ whole genome shotgun (WGS) entry which is preliminary data.</text>
</comment>
<dbReference type="PIRSF" id="PIRSF000193">
    <property type="entry name" value="Pyrrol-5-carb_rd"/>
    <property type="match status" value="1"/>
</dbReference>
<protein>
    <recommendedName>
        <fullName evidence="6 7">Pyrroline-5-carboxylate reductase</fullName>
        <shortName evidence="6">P5C reductase</shortName>
        <shortName evidence="6">P5CR</shortName>
        <ecNumber evidence="6 7">1.5.1.2</ecNumber>
    </recommendedName>
    <alternativeName>
        <fullName evidence="6">PCA reductase</fullName>
    </alternativeName>
</protein>
<dbReference type="EMBL" id="DYVE01000299">
    <property type="protein sequence ID" value="HJG29275.1"/>
    <property type="molecule type" value="Genomic_DNA"/>
</dbReference>
<comment type="similarity">
    <text evidence="1 6 9">Belongs to the pyrroline-5-carboxylate reductase family.</text>
</comment>
<reference evidence="12" key="1">
    <citation type="journal article" date="2021" name="PeerJ">
        <title>Extensive microbial diversity within the chicken gut microbiome revealed by metagenomics and culture.</title>
        <authorList>
            <person name="Gilroy R."/>
            <person name="Ravi A."/>
            <person name="Getino M."/>
            <person name="Pursley I."/>
            <person name="Horton D.L."/>
            <person name="Alikhan N.F."/>
            <person name="Baker D."/>
            <person name="Gharbi K."/>
            <person name="Hall N."/>
            <person name="Watson M."/>
            <person name="Adriaenssens E.M."/>
            <person name="Foster-Nyarko E."/>
            <person name="Jarju S."/>
            <person name="Secka A."/>
            <person name="Antonio M."/>
            <person name="Oren A."/>
            <person name="Chaudhuri R.R."/>
            <person name="La Ragione R."/>
            <person name="Hildebrand F."/>
            <person name="Pallen M.J."/>
        </authorList>
    </citation>
    <scope>NUCLEOTIDE SEQUENCE</scope>
    <source>
        <strain evidence="12">ChiBcec21-2208</strain>
    </source>
</reference>
<comment type="function">
    <text evidence="5 6">Catalyzes the reduction of 1-pyrroline-5-carboxylate (PCA) to L-proline.</text>
</comment>
<sequence length="267" mass="27904">MKYGFIGCGNMGGAVARAVCKGAGAGDVLLANRTPAKAQALAEELGCACGTNEQVASICDFIFLGVKPQMMEDMLDELAPVLESRAESRPFVLVSMAAGLSMHQIRQMAGSGYPIIRMMANTPVALGDGMIQYCYDDVEPEQLNEWLSAMAPAGQLDEVPENLIDAASAVSGCGPAWVYQFIEALADGGVAAGLPRAKAQEYAAQTVLGSARMVLESGQHPGALKDAVCSPGGSTIQGVRLLEQRAFRGAVTDAVLAAYEKTKKLGK</sequence>
<dbReference type="HAMAP" id="MF_01925">
    <property type="entry name" value="P5C_reductase"/>
    <property type="match status" value="1"/>
</dbReference>
<name>A0A921LPT7_9FIRM</name>
<dbReference type="Gene3D" id="1.10.3730.10">
    <property type="entry name" value="ProC C-terminal domain-like"/>
    <property type="match status" value="1"/>
</dbReference>
<feature type="binding site" evidence="8">
    <location>
        <position position="52"/>
    </location>
    <ligand>
        <name>NADPH</name>
        <dbReference type="ChEBI" id="CHEBI:57783"/>
    </ligand>
</feature>
<keyword evidence="6 9" id="KW-0028">Amino-acid biosynthesis</keyword>
<evidence type="ECO:0000259" key="10">
    <source>
        <dbReference type="Pfam" id="PF03807"/>
    </source>
</evidence>
<evidence type="ECO:0000256" key="7">
    <source>
        <dbReference type="NCBIfam" id="TIGR00112"/>
    </source>
</evidence>
<evidence type="ECO:0000256" key="4">
    <source>
        <dbReference type="ARBA" id="ARBA00023002"/>
    </source>
</evidence>
<evidence type="ECO:0000313" key="12">
    <source>
        <dbReference type="EMBL" id="HJG29275.1"/>
    </source>
</evidence>
<evidence type="ECO:0000256" key="3">
    <source>
        <dbReference type="ARBA" id="ARBA00022857"/>
    </source>
</evidence>
<accession>A0A921LPT7</accession>
<dbReference type="InterPro" id="IPR000304">
    <property type="entry name" value="Pyrroline-COOH_reductase"/>
</dbReference>
<dbReference type="Proteomes" id="UP000782880">
    <property type="component" value="Unassembled WGS sequence"/>
</dbReference>
<feature type="binding site" evidence="8">
    <location>
        <begin position="6"/>
        <end position="11"/>
    </location>
    <ligand>
        <name>NADP(+)</name>
        <dbReference type="ChEBI" id="CHEBI:58349"/>
    </ligand>
</feature>
<evidence type="ECO:0000256" key="5">
    <source>
        <dbReference type="ARBA" id="ARBA00058118"/>
    </source>
</evidence>
<dbReference type="InterPro" id="IPR008927">
    <property type="entry name" value="6-PGluconate_DH-like_C_sf"/>
</dbReference>
<dbReference type="Pfam" id="PF03807">
    <property type="entry name" value="F420_oxidored"/>
    <property type="match status" value="1"/>
</dbReference>
<dbReference type="AlphaFoldDB" id="A0A921LPT7"/>
<dbReference type="InterPro" id="IPR029036">
    <property type="entry name" value="P5CR_dimer"/>
</dbReference>
<keyword evidence="3 6" id="KW-0521">NADP</keyword>
<dbReference type="SUPFAM" id="SSF48179">
    <property type="entry name" value="6-phosphogluconate dehydrogenase C-terminal domain-like"/>
    <property type="match status" value="1"/>
</dbReference>
<dbReference type="NCBIfam" id="TIGR00112">
    <property type="entry name" value="proC"/>
    <property type="match status" value="1"/>
</dbReference>
<dbReference type="FunFam" id="1.10.3730.10:FF:000001">
    <property type="entry name" value="Pyrroline-5-carboxylate reductase"/>
    <property type="match status" value="1"/>
</dbReference>
<evidence type="ECO:0000256" key="9">
    <source>
        <dbReference type="RuleBase" id="RU003903"/>
    </source>
</evidence>
<comment type="catalytic activity">
    <reaction evidence="6 9">
        <text>L-proline + NADP(+) = (S)-1-pyrroline-5-carboxylate + NADPH + 2 H(+)</text>
        <dbReference type="Rhea" id="RHEA:14109"/>
        <dbReference type="ChEBI" id="CHEBI:15378"/>
        <dbReference type="ChEBI" id="CHEBI:17388"/>
        <dbReference type="ChEBI" id="CHEBI:57783"/>
        <dbReference type="ChEBI" id="CHEBI:58349"/>
        <dbReference type="ChEBI" id="CHEBI:60039"/>
        <dbReference type="EC" id="1.5.1.2"/>
    </reaction>
</comment>
<evidence type="ECO:0000259" key="11">
    <source>
        <dbReference type="Pfam" id="PF14748"/>
    </source>
</evidence>
<dbReference type="GO" id="GO:0005737">
    <property type="term" value="C:cytoplasm"/>
    <property type="evidence" value="ECO:0007669"/>
    <property type="project" value="UniProtKB-SubCell"/>
</dbReference>
<dbReference type="GO" id="GO:0055129">
    <property type="term" value="P:L-proline biosynthetic process"/>
    <property type="evidence" value="ECO:0007669"/>
    <property type="project" value="UniProtKB-UniRule"/>
</dbReference>
<keyword evidence="6" id="KW-0963">Cytoplasm</keyword>
<dbReference type="SUPFAM" id="SSF51735">
    <property type="entry name" value="NAD(P)-binding Rossmann-fold domains"/>
    <property type="match status" value="1"/>
</dbReference>
<dbReference type="PANTHER" id="PTHR11645">
    <property type="entry name" value="PYRROLINE-5-CARBOXYLATE REDUCTASE"/>
    <property type="match status" value="1"/>
</dbReference>
<feature type="domain" description="Pyrroline-5-carboxylate reductase catalytic N-terminal" evidence="10">
    <location>
        <begin position="2"/>
        <end position="98"/>
    </location>
</feature>
<evidence type="ECO:0000256" key="6">
    <source>
        <dbReference type="HAMAP-Rule" id="MF_01925"/>
    </source>
</evidence>
<comment type="pathway">
    <text evidence="6 9">Amino-acid biosynthesis; L-proline biosynthesis; L-proline from L-glutamate 5-semialdehyde: step 1/1.</text>
</comment>
<reference evidence="12" key="2">
    <citation type="submission" date="2021-09" db="EMBL/GenBank/DDBJ databases">
        <authorList>
            <person name="Gilroy R."/>
        </authorList>
    </citation>
    <scope>NUCLEOTIDE SEQUENCE</scope>
    <source>
        <strain evidence="12">ChiBcec21-2208</strain>
    </source>
</reference>
<evidence type="ECO:0000313" key="13">
    <source>
        <dbReference type="Proteomes" id="UP000782880"/>
    </source>
</evidence>
<dbReference type="PROSITE" id="PS00521">
    <property type="entry name" value="P5CR"/>
    <property type="match status" value="1"/>
</dbReference>
<comment type="catalytic activity">
    <reaction evidence="6">
        <text>L-proline + NAD(+) = (S)-1-pyrroline-5-carboxylate + NADH + 2 H(+)</text>
        <dbReference type="Rhea" id="RHEA:14105"/>
        <dbReference type="ChEBI" id="CHEBI:15378"/>
        <dbReference type="ChEBI" id="CHEBI:17388"/>
        <dbReference type="ChEBI" id="CHEBI:57540"/>
        <dbReference type="ChEBI" id="CHEBI:57945"/>
        <dbReference type="ChEBI" id="CHEBI:60039"/>
        <dbReference type="EC" id="1.5.1.2"/>
    </reaction>
</comment>
<dbReference type="GO" id="GO:0004735">
    <property type="term" value="F:pyrroline-5-carboxylate reductase activity"/>
    <property type="evidence" value="ECO:0007669"/>
    <property type="project" value="UniProtKB-UniRule"/>
</dbReference>
<comment type="subcellular location">
    <subcellularLocation>
        <location evidence="6">Cytoplasm</location>
    </subcellularLocation>
</comment>